<keyword evidence="4" id="KW-1185">Reference proteome</keyword>
<dbReference type="PANTHER" id="PTHR39166">
    <property type="entry name" value="BLL1166 PROTEIN"/>
    <property type="match status" value="1"/>
</dbReference>
<reference evidence="1 4" key="2">
    <citation type="submission" date="2019-11" db="EMBL/GenBank/DDBJ databases">
        <title>Draft genome sequences of five Paenibacillus species of dairy origin.</title>
        <authorList>
            <person name="Olajide A.M."/>
            <person name="Chen S."/>
            <person name="Lapointe G."/>
        </authorList>
    </citation>
    <scope>NUCLEOTIDE SEQUENCE [LARGE SCALE GENOMIC DNA]</scope>
    <source>
        <strain evidence="1 4">3CS1</strain>
    </source>
</reference>
<dbReference type="Pfam" id="PF06042">
    <property type="entry name" value="NTP_transf_6"/>
    <property type="match status" value="1"/>
</dbReference>
<protein>
    <recommendedName>
        <fullName evidence="5">Nucleotidyltransferase family protein</fullName>
    </recommendedName>
</protein>
<evidence type="ECO:0000313" key="2">
    <source>
        <dbReference type="EMBL" id="PAD78512.1"/>
    </source>
</evidence>
<dbReference type="EMBL" id="WOAA01000002">
    <property type="protein sequence ID" value="MUG65095.1"/>
    <property type="molecule type" value="Genomic_DNA"/>
</dbReference>
<dbReference type="InterPro" id="IPR009267">
    <property type="entry name" value="NTP_transf_6"/>
</dbReference>
<dbReference type="Proteomes" id="UP000435177">
    <property type="component" value="Unassembled WGS sequence"/>
</dbReference>
<dbReference type="PANTHER" id="PTHR39166:SF1">
    <property type="entry name" value="BLL1166 PROTEIN"/>
    <property type="match status" value="1"/>
</dbReference>
<proteinExistence type="predicted"/>
<evidence type="ECO:0008006" key="5">
    <source>
        <dbReference type="Google" id="ProtNLM"/>
    </source>
</evidence>
<gene>
    <name evidence="2" type="ORF">CHH67_06320</name>
    <name evidence="1" type="ORF">GNP94_03625</name>
</gene>
<organism evidence="2 3">
    <name type="scientific">Paenibacillus campinasensis</name>
    <dbReference type="NCBI Taxonomy" id="66347"/>
    <lineage>
        <taxon>Bacteria</taxon>
        <taxon>Bacillati</taxon>
        <taxon>Bacillota</taxon>
        <taxon>Bacilli</taxon>
        <taxon>Bacillales</taxon>
        <taxon>Paenibacillaceae</taxon>
        <taxon>Paenibacillus</taxon>
    </lineage>
</organism>
<dbReference type="Proteomes" id="UP000215596">
    <property type="component" value="Unassembled WGS sequence"/>
</dbReference>
<dbReference type="RefSeq" id="WP_095264403.1">
    <property type="nucleotide sequence ID" value="NZ_NPBY01000021.1"/>
</dbReference>
<evidence type="ECO:0000313" key="3">
    <source>
        <dbReference type="Proteomes" id="UP000215596"/>
    </source>
</evidence>
<evidence type="ECO:0000313" key="1">
    <source>
        <dbReference type="EMBL" id="MUG65095.1"/>
    </source>
</evidence>
<name>A0A268EZF9_9BACL</name>
<dbReference type="OrthoDB" id="1901124at2"/>
<dbReference type="EMBL" id="NPBY01000021">
    <property type="protein sequence ID" value="PAD78512.1"/>
    <property type="molecule type" value="Genomic_DNA"/>
</dbReference>
<comment type="caution">
    <text evidence="2">The sequence shown here is derived from an EMBL/GenBank/DDBJ whole genome shotgun (WGS) entry which is preliminary data.</text>
</comment>
<reference evidence="2 3" key="1">
    <citation type="submission" date="2017-07" db="EMBL/GenBank/DDBJ databases">
        <title>Isolation and whole genome analysis of endospore-forming bacteria from heroin.</title>
        <authorList>
            <person name="Kalinowski J."/>
            <person name="Ahrens B."/>
            <person name="Al-Dilaimi A."/>
            <person name="Winkler A."/>
            <person name="Wibberg D."/>
            <person name="Schleenbecker U."/>
            <person name="Ruckert C."/>
            <person name="Wolfel R."/>
            <person name="Grass G."/>
        </authorList>
    </citation>
    <scope>NUCLEOTIDE SEQUENCE [LARGE SCALE GENOMIC DNA]</scope>
    <source>
        <strain evidence="2 3">7537-G1</strain>
    </source>
</reference>
<evidence type="ECO:0000313" key="4">
    <source>
        <dbReference type="Proteomes" id="UP000435177"/>
    </source>
</evidence>
<sequence>MEDRLQACLSEHASLISDLKRVRALELPDWCIAAGYIRNYVWDRLHGYDVRDNHSDIDVVYYDRQNLSEDRDRLLERHLREVTGNGKWSVKNQARMHVNNGDSPYADTANAMAHWPETATAVGVRLDERDHLVLVAPYGVDDLFELKVRQSPLFKKRDVFLNRVQKKGWLELWPQLTLIAD</sequence>
<accession>A0A268EZF9</accession>
<dbReference type="AlphaFoldDB" id="A0A268EZF9"/>